<dbReference type="KEGG" id="bbh:BN112_4006"/>
<evidence type="ECO:0000259" key="3">
    <source>
        <dbReference type="SMART" id="SM00822"/>
    </source>
</evidence>
<dbReference type="InterPro" id="IPR020904">
    <property type="entry name" value="Sc_DH/Rdtase_CS"/>
</dbReference>
<dbReference type="GO" id="GO:0032787">
    <property type="term" value="P:monocarboxylic acid metabolic process"/>
    <property type="evidence" value="ECO:0007669"/>
    <property type="project" value="UniProtKB-ARBA"/>
</dbReference>
<organism evidence="4">
    <name type="scientific">Bordetella bronchiseptica 253</name>
    <dbReference type="NCBI Taxonomy" id="568707"/>
    <lineage>
        <taxon>Bacteria</taxon>
        <taxon>Pseudomonadati</taxon>
        <taxon>Pseudomonadota</taxon>
        <taxon>Betaproteobacteria</taxon>
        <taxon>Burkholderiales</taxon>
        <taxon>Alcaligenaceae</taxon>
        <taxon>Bordetella</taxon>
    </lineage>
</organism>
<evidence type="ECO:0000313" key="4">
    <source>
        <dbReference type="EMBL" id="CCJ55920.1"/>
    </source>
</evidence>
<dbReference type="PRINTS" id="PR00080">
    <property type="entry name" value="SDRFAMILY"/>
</dbReference>
<dbReference type="Pfam" id="PF00106">
    <property type="entry name" value="adh_short"/>
    <property type="match status" value="1"/>
</dbReference>
<dbReference type="EMBL" id="HE965806">
    <property type="protein sequence ID" value="CCJ55920.1"/>
    <property type="molecule type" value="Genomic_DNA"/>
</dbReference>
<dbReference type="SMART" id="SM00822">
    <property type="entry name" value="PKS_KR"/>
    <property type="match status" value="1"/>
</dbReference>
<dbReference type="InterPro" id="IPR002347">
    <property type="entry name" value="SDR_fam"/>
</dbReference>
<gene>
    <name evidence="4" type="ORF">BN112_4006</name>
</gene>
<dbReference type="InterPro" id="IPR057326">
    <property type="entry name" value="KR_dom"/>
</dbReference>
<dbReference type="Proteomes" id="UP000007564">
    <property type="component" value="Chromosome"/>
</dbReference>
<evidence type="ECO:0000256" key="2">
    <source>
        <dbReference type="RuleBase" id="RU000363"/>
    </source>
</evidence>
<reference evidence="4" key="1">
    <citation type="journal article" date="2012" name="BMC Genomics">
        <title>Comparative genomics of the classical Bordetella subspecies: the evolution and exchange of virulence-associated diversity amongst closely related pathogens.</title>
        <authorList>
            <person name="Park J."/>
            <person name="Zhang Y."/>
            <person name="Buboltz A.M."/>
            <person name="Zhang X."/>
            <person name="Schuster S.C."/>
            <person name="Ahuja U."/>
            <person name="Liu M."/>
            <person name="Miller J.F."/>
            <person name="Sebaihia M."/>
            <person name="Bentley S.D."/>
            <person name="Parkhill J."/>
            <person name="Harvill E.T."/>
        </authorList>
    </citation>
    <scope>NUCLEOTIDE SEQUENCE [LARGE SCALE GENOMIC DNA]</scope>
    <source>
        <strain evidence="4">253</strain>
    </source>
</reference>
<dbReference type="AlphaFoldDB" id="A0A0C6PCN6"/>
<dbReference type="PRINTS" id="PR00081">
    <property type="entry name" value="GDHRDH"/>
</dbReference>
<accession>A0A0C6PCN6</accession>
<dbReference type="CDD" id="cd05233">
    <property type="entry name" value="SDR_c"/>
    <property type="match status" value="1"/>
</dbReference>
<proteinExistence type="inferred from homology"/>
<dbReference type="PANTHER" id="PTHR42879:SF2">
    <property type="entry name" value="3-OXOACYL-[ACYL-CARRIER-PROTEIN] REDUCTASE FABG"/>
    <property type="match status" value="1"/>
</dbReference>
<dbReference type="InterPro" id="IPR036291">
    <property type="entry name" value="NAD(P)-bd_dom_sf"/>
</dbReference>
<dbReference type="PANTHER" id="PTHR42879">
    <property type="entry name" value="3-OXOACYL-(ACYL-CARRIER-PROTEIN) REDUCTASE"/>
    <property type="match status" value="1"/>
</dbReference>
<comment type="similarity">
    <text evidence="1 2">Belongs to the short-chain dehydrogenases/reductases (SDR) family.</text>
</comment>
<sequence length="263" mass="26657">MSTSTQALAGRHALVTGGARGIGLACARALLARGASVTLLGRDGGALDAAADQLARAGRVQTASADVADAASVRAAFEQAARALGPVAILVNNAGQAVSQRFDRTDEALWQRMLAVNLTGTFHCIQAALPGMLDGGWGRVVNVASTAGLIGYAYVSAYCAAKHGVVGLTRALALETARKGVTVNAVCPGYTETDIVRGAVANIVEKTGLSEAEARATLAERNPQGRLVNPEEVAETVAWLALPASAAINGQAIAVDGGEVMTG</sequence>
<dbReference type="HOGENOM" id="CLU_010194_1_0_4"/>
<dbReference type="RefSeq" id="WP_010927121.1">
    <property type="nucleotide sequence ID" value="NC_019382.1"/>
</dbReference>
<dbReference type="Gene3D" id="3.40.50.720">
    <property type="entry name" value="NAD(P)-binding Rossmann-like Domain"/>
    <property type="match status" value="1"/>
</dbReference>
<dbReference type="InterPro" id="IPR050259">
    <property type="entry name" value="SDR"/>
</dbReference>
<name>A0A0C6PCN6_BORBO</name>
<reference evidence="4" key="2">
    <citation type="submission" date="2012-07" db="EMBL/GenBank/DDBJ databases">
        <authorList>
            <person name="Aslett M."/>
        </authorList>
    </citation>
    <scope>NUCLEOTIDE SEQUENCE</scope>
    <source>
        <strain evidence="4">253</strain>
    </source>
</reference>
<dbReference type="SUPFAM" id="SSF51735">
    <property type="entry name" value="NAD(P)-binding Rossmann-fold domains"/>
    <property type="match status" value="1"/>
</dbReference>
<protein>
    <submittedName>
        <fullName evidence="4">Probable short chain dehydrogenase</fullName>
    </submittedName>
</protein>
<dbReference type="OrthoDB" id="9786435at2"/>
<evidence type="ECO:0000256" key="1">
    <source>
        <dbReference type="ARBA" id="ARBA00006484"/>
    </source>
</evidence>
<dbReference type="PROSITE" id="PS00061">
    <property type="entry name" value="ADH_SHORT"/>
    <property type="match status" value="1"/>
</dbReference>
<feature type="domain" description="Ketoreductase" evidence="3">
    <location>
        <begin position="11"/>
        <end position="178"/>
    </location>
</feature>
<dbReference type="FunFam" id="3.40.50.720:FF:000084">
    <property type="entry name" value="Short-chain dehydrogenase reductase"/>
    <property type="match status" value="1"/>
</dbReference>